<dbReference type="Pfam" id="PF19493">
    <property type="entry name" value="Trypco1"/>
    <property type="match status" value="1"/>
</dbReference>
<evidence type="ECO:0000313" key="3">
    <source>
        <dbReference type="Proteomes" id="UP000321223"/>
    </source>
</evidence>
<reference evidence="2 3" key="1">
    <citation type="journal article" date="2019" name="Appl. Environ. Microbiol.">
        <title>Co-occurrence of broad and narrow host-range viruses infecting the toxic bloom-forming cyanobacterium Microcystis aeruginosa.</title>
        <authorList>
            <person name="Morimoto D."/>
            <person name="Tominaga K."/>
            <person name="Nishimura Y."/>
            <person name="Yoshida N."/>
            <person name="Kimura S."/>
            <person name="Sako Y."/>
            <person name="Yoshida T."/>
        </authorList>
    </citation>
    <scope>NUCLEOTIDE SEQUENCE [LARGE SCALE GENOMIC DNA]</scope>
    <source>
        <strain evidence="2 3">11-30S32</strain>
    </source>
</reference>
<proteinExistence type="predicted"/>
<dbReference type="RefSeq" id="WP_147070292.1">
    <property type="nucleotide sequence ID" value="NZ_BHVU01000093.1"/>
</dbReference>
<evidence type="ECO:0000259" key="1">
    <source>
        <dbReference type="Pfam" id="PF19493"/>
    </source>
</evidence>
<name>A0A510PIG3_MICAE</name>
<dbReference type="EMBL" id="BHVU01000093">
    <property type="protein sequence ID" value="GCA93223.1"/>
    <property type="molecule type" value="Genomic_DNA"/>
</dbReference>
<protein>
    <recommendedName>
        <fullName evidence="1">Trypsin-co-occurring domain-containing protein</fullName>
    </recommendedName>
</protein>
<accession>A0A510PIG3</accession>
<sequence length="129" mass="14365">MTRLTPIQIDENTLIYIESTDDLEIPAETVKTEGRVAKGGTSIPDKQQILQNFQTIEDTIRTYTTYTLNAFRNLAIANIEEVTLQFGVEIGGEVGIPYITKGTAKSNLNITVKCTFPREHLTFAISRNA</sequence>
<dbReference type="Proteomes" id="UP000321223">
    <property type="component" value="Unassembled WGS sequence"/>
</dbReference>
<dbReference type="NCBIfam" id="NF041216">
    <property type="entry name" value="CU044_2847_fam"/>
    <property type="match status" value="1"/>
</dbReference>
<evidence type="ECO:0000313" key="2">
    <source>
        <dbReference type="EMBL" id="GCA93223.1"/>
    </source>
</evidence>
<gene>
    <name evidence="2" type="ORF">MAE30S32_18750</name>
</gene>
<organism evidence="2 3">
    <name type="scientific">Microcystis aeruginosa 11-30S32</name>
    <dbReference type="NCBI Taxonomy" id="2358142"/>
    <lineage>
        <taxon>Bacteria</taxon>
        <taxon>Bacillati</taxon>
        <taxon>Cyanobacteriota</taxon>
        <taxon>Cyanophyceae</taxon>
        <taxon>Oscillatoriophycideae</taxon>
        <taxon>Chroococcales</taxon>
        <taxon>Microcystaceae</taxon>
        <taxon>Microcystis</taxon>
    </lineage>
</organism>
<dbReference type="AlphaFoldDB" id="A0A510PIG3"/>
<dbReference type="InterPro" id="IPR045794">
    <property type="entry name" value="Trypco1"/>
</dbReference>
<feature type="domain" description="Trypsin-co-occurring" evidence="1">
    <location>
        <begin position="8"/>
        <end position="115"/>
    </location>
</feature>
<comment type="caution">
    <text evidence="2">The sequence shown here is derived from an EMBL/GenBank/DDBJ whole genome shotgun (WGS) entry which is preliminary data.</text>
</comment>